<evidence type="ECO:0000313" key="2">
    <source>
        <dbReference type="Proteomes" id="UP000019140"/>
    </source>
</evidence>
<gene>
    <name evidence="1" type="ORF">ETSY2_48175</name>
</gene>
<accession>W4LCG9</accession>
<evidence type="ECO:0000313" key="1">
    <source>
        <dbReference type="EMBL" id="ETW95405.1"/>
    </source>
</evidence>
<name>W4LCG9_9BACT</name>
<dbReference type="InterPro" id="IPR010667">
    <property type="entry name" value="Phage_T4_Gp19"/>
</dbReference>
<dbReference type="GO" id="GO:0005198">
    <property type="term" value="F:structural molecule activity"/>
    <property type="evidence" value="ECO:0007669"/>
    <property type="project" value="InterPro"/>
</dbReference>
<organism evidence="1 2">
    <name type="scientific">Candidatus Entotheonella gemina</name>
    <dbReference type="NCBI Taxonomy" id="1429439"/>
    <lineage>
        <taxon>Bacteria</taxon>
        <taxon>Pseudomonadati</taxon>
        <taxon>Nitrospinota/Tectimicrobiota group</taxon>
        <taxon>Candidatus Tectimicrobiota</taxon>
        <taxon>Candidatus Entotheonellia</taxon>
        <taxon>Candidatus Entotheonellales</taxon>
        <taxon>Candidatus Entotheonellaceae</taxon>
        <taxon>Candidatus Entotheonella</taxon>
    </lineage>
</organism>
<sequence>MRSTGFPIGYSFTSLLGDRFASARLDPYMAFNFVVEIEGLLVGGFTQVSGLESEVAVDEHQEGGVNDFVHQFPGRTTYGNLVLAHGLTDVSTLWNWYYNVTQGIIERKNGTLMLLDHQQLPAMYWNFRNALPVKWSGPEFDASSQDVAVESIELVHEGFIKPLLGQVGAAARGVANLAGWQG</sequence>
<keyword evidence="2" id="KW-1185">Reference proteome</keyword>
<reference evidence="1 2" key="1">
    <citation type="journal article" date="2014" name="Nature">
        <title>An environmental bacterial taxon with a large and distinct metabolic repertoire.</title>
        <authorList>
            <person name="Wilson M.C."/>
            <person name="Mori T."/>
            <person name="Ruckert C."/>
            <person name="Uria A.R."/>
            <person name="Helf M.J."/>
            <person name="Takada K."/>
            <person name="Gernert C."/>
            <person name="Steffens U.A."/>
            <person name="Heycke N."/>
            <person name="Schmitt S."/>
            <person name="Rinke C."/>
            <person name="Helfrich E.J."/>
            <person name="Brachmann A.O."/>
            <person name="Gurgui C."/>
            <person name="Wakimoto T."/>
            <person name="Kracht M."/>
            <person name="Crusemann M."/>
            <person name="Hentschel U."/>
            <person name="Abe I."/>
            <person name="Matsunaga S."/>
            <person name="Kalinowski J."/>
            <person name="Takeyama H."/>
            <person name="Piel J."/>
        </authorList>
    </citation>
    <scope>NUCLEOTIDE SEQUENCE [LARGE SCALE GENOMIC DNA]</scope>
    <source>
        <strain evidence="2">TSY2</strain>
    </source>
</reference>
<protein>
    <submittedName>
        <fullName evidence="1">Phage tail protein</fullName>
    </submittedName>
</protein>
<dbReference type="Proteomes" id="UP000019140">
    <property type="component" value="Unassembled WGS sequence"/>
</dbReference>
<dbReference type="HOGENOM" id="CLU_101335_0_0_7"/>
<dbReference type="Pfam" id="PF06841">
    <property type="entry name" value="Phage_T4_gp19"/>
    <property type="match status" value="1"/>
</dbReference>
<proteinExistence type="predicted"/>
<dbReference type="PANTHER" id="PTHR38009:SF1">
    <property type="entry name" value="CONSERVED HYPOTHETICAL PHAGE TAIL PROTEIN"/>
    <property type="match status" value="1"/>
</dbReference>
<dbReference type="PANTHER" id="PTHR38009">
    <property type="entry name" value="CONSERVED HYPOTHETICAL PHAGE TAIL PROTEIN"/>
    <property type="match status" value="1"/>
</dbReference>
<dbReference type="NCBIfam" id="TIGR02241">
    <property type="entry name" value="conserved hypothetical phage tail region protein"/>
    <property type="match status" value="1"/>
</dbReference>
<dbReference type="AlphaFoldDB" id="W4LCG9"/>
<comment type="caution">
    <text evidence="1">The sequence shown here is derived from an EMBL/GenBank/DDBJ whole genome shotgun (WGS) entry which is preliminary data.</text>
</comment>
<dbReference type="InterPro" id="IPR011747">
    <property type="entry name" value="CHP02241"/>
</dbReference>
<dbReference type="EMBL" id="AZHX01002319">
    <property type="protein sequence ID" value="ETW95405.1"/>
    <property type="molecule type" value="Genomic_DNA"/>
</dbReference>